<keyword evidence="3" id="KW-1185">Reference proteome</keyword>
<feature type="compositionally biased region" description="Basic and acidic residues" evidence="1">
    <location>
        <begin position="38"/>
        <end position="49"/>
    </location>
</feature>
<evidence type="ECO:0000313" key="2">
    <source>
        <dbReference type="EMBL" id="KAK8888695.1"/>
    </source>
</evidence>
<comment type="caution">
    <text evidence="2">The sequence shown here is derived from an EMBL/GenBank/DDBJ whole genome shotgun (WGS) entry which is preliminary data.</text>
</comment>
<protein>
    <submittedName>
        <fullName evidence="2">Uncharacterized protein</fullName>
    </submittedName>
</protein>
<name>A0ABR2KFC0_9EUKA</name>
<feature type="region of interest" description="Disordered" evidence="1">
    <location>
        <begin position="1"/>
        <end position="78"/>
    </location>
</feature>
<feature type="compositionally biased region" description="Basic residues" evidence="1">
    <location>
        <begin position="264"/>
        <end position="274"/>
    </location>
</feature>
<feature type="compositionally biased region" description="Low complexity" evidence="1">
    <location>
        <begin position="314"/>
        <end position="330"/>
    </location>
</feature>
<feature type="compositionally biased region" description="Low complexity" evidence="1">
    <location>
        <begin position="233"/>
        <end position="245"/>
    </location>
</feature>
<dbReference type="Proteomes" id="UP001470230">
    <property type="component" value="Unassembled WGS sequence"/>
</dbReference>
<feature type="compositionally biased region" description="Basic and acidic residues" evidence="1">
    <location>
        <begin position="246"/>
        <end position="255"/>
    </location>
</feature>
<feature type="compositionally biased region" description="Polar residues" evidence="1">
    <location>
        <begin position="185"/>
        <end position="204"/>
    </location>
</feature>
<feature type="compositionally biased region" description="Low complexity" evidence="1">
    <location>
        <begin position="57"/>
        <end position="72"/>
    </location>
</feature>
<proteinExistence type="predicted"/>
<feature type="compositionally biased region" description="Polar residues" evidence="1">
    <location>
        <begin position="278"/>
        <end position="299"/>
    </location>
</feature>
<gene>
    <name evidence="2" type="ORF">M9Y10_033429</name>
</gene>
<evidence type="ECO:0000313" key="3">
    <source>
        <dbReference type="Proteomes" id="UP001470230"/>
    </source>
</evidence>
<feature type="region of interest" description="Disordered" evidence="1">
    <location>
        <begin position="137"/>
        <end position="417"/>
    </location>
</feature>
<accession>A0ABR2KFC0</accession>
<dbReference type="EMBL" id="JAPFFF010000005">
    <property type="protein sequence ID" value="KAK8888695.1"/>
    <property type="molecule type" value="Genomic_DNA"/>
</dbReference>
<reference evidence="2 3" key="1">
    <citation type="submission" date="2024-04" db="EMBL/GenBank/DDBJ databases">
        <title>Tritrichomonas musculus Genome.</title>
        <authorList>
            <person name="Alves-Ferreira E."/>
            <person name="Grigg M."/>
            <person name="Lorenzi H."/>
            <person name="Galac M."/>
        </authorList>
    </citation>
    <scope>NUCLEOTIDE SEQUENCE [LARGE SCALE GENOMIC DNA]</scope>
    <source>
        <strain evidence="2 3">EAF2021</strain>
    </source>
</reference>
<feature type="compositionally biased region" description="Polar residues" evidence="1">
    <location>
        <begin position="336"/>
        <end position="345"/>
    </location>
</feature>
<evidence type="ECO:0000256" key="1">
    <source>
        <dbReference type="SAM" id="MobiDB-lite"/>
    </source>
</evidence>
<feature type="compositionally biased region" description="Polar residues" evidence="1">
    <location>
        <begin position="15"/>
        <end position="24"/>
    </location>
</feature>
<sequence>MRFNQIKEYIDEQKPNYNNASIDSNPYPGSFNGPVQERSIDIDLDKEETIAESPKPASTKTRSNKNSSNANSLTQSMTPTRRSLLEDEFDIKCISGFEEFPGGQNTNIIFRRKDNTISPLKKNDEWDVAHDVLSTGKVVKRPISPRTTPKKPPTPSNTTTPTINRSITTPTTTPVNNNNKVHTPSAVNNKSADDLTGTNISFPKSPSGRRNNKNTTPSKSAYNDSENTDKFDVNVNINNNQPSKNSNKDNERDSNDYNNDNIRRSNKKSPRNYRKPQDQTSSQLSNSNSFAQSSPNIRNNNKDKIFVYTPPPSTEKTSNTTTTPTNQPSSAKRNKNTSLSTTPSRDTPILPPLKNSPYSSTRSPRNHSTTELTEPIKAEKEEVKDTEGEASRNNSEEKQNLRDNDDTSATNLLEENLPFGKITYKRINAWGTPVKQGA</sequence>
<feature type="compositionally biased region" description="Low complexity" evidence="1">
    <location>
        <begin position="156"/>
        <end position="184"/>
    </location>
</feature>
<feature type="compositionally biased region" description="Polar residues" evidence="1">
    <location>
        <begin position="213"/>
        <end position="225"/>
    </location>
</feature>
<organism evidence="2 3">
    <name type="scientific">Tritrichomonas musculus</name>
    <dbReference type="NCBI Taxonomy" id="1915356"/>
    <lineage>
        <taxon>Eukaryota</taxon>
        <taxon>Metamonada</taxon>
        <taxon>Parabasalia</taxon>
        <taxon>Tritrichomonadida</taxon>
        <taxon>Tritrichomonadidae</taxon>
        <taxon>Tritrichomonas</taxon>
    </lineage>
</organism>
<feature type="compositionally biased region" description="Polar residues" evidence="1">
    <location>
        <begin position="356"/>
        <end position="372"/>
    </location>
</feature>
<feature type="compositionally biased region" description="Basic and acidic residues" evidence="1">
    <location>
        <begin position="374"/>
        <end position="405"/>
    </location>
</feature>